<organism evidence="1 2">
    <name type="scientific">Caligus rogercresseyi</name>
    <name type="common">Sea louse</name>
    <dbReference type="NCBI Taxonomy" id="217165"/>
    <lineage>
        <taxon>Eukaryota</taxon>
        <taxon>Metazoa</taxon>
        <taxon>Ecdysozoa</taxon>
        <taxon>Arthropoda</taxon>
        <taxon>Crustacea</taxon>
        <taxon>Multicrustacea</taxon>
        <taxon>Hexanauplia</taxon>
        <taxon>Copepoda</taxon>
        <taxon>Siphonostomatoida</taxon>
        <taxon>Caligidae</taxon>
        <taxon>Caligus</taxon>
    </lineage>
</organism>
<sequence length="160" mass="17943">MLSTGSPHGTYLSDNFGINEDTLTINDVKQLYLAAYGLHAKSRFSFIPFSKREVRVLLHSAGKVHPGNMEYQIAMDALSVANDLMDFVLMYAGRITEKTSRSLEANRHILASYMTSLSGPQTLEHLNRMVRRSYAGMTDIDTDIISKVLPVFTSIFCDRC</sequence>
<name>A0A7T8GNT0_CALRO</name>
<evidence type="ECO:0000313" key="2">
    <source>
        <dbReference type="Proteomes" id="UP000595437"/>
    </source>
</evidence>
<dbReference type="AlphaFoldDB" id="A0A7T8GNT0"/>
<gene>
    <name evidence="1" type="ORF">FKW44_022688</name>
</gene>
<dbReference type="EMBL" id="CP045906">
    <property type="protein sequence ID" value="QQP34710.1"/>
    <property type="molecule type" value="Genomic_DNA"/>
</dbReference>
<reference evidence="2" key="1">
    <citation type="submission" date="2021-01" db="EMBL/GenBank/DDBJ databases">
        <title>Caligus Genome Assembly.</title>
        <authorList>
            <person name="Gallardo-Escarate C."/>
        </authorList>
    </citation>
    <scope>NUCLEOTIDE SEQUENCE [LARGE SCALE GENOMIC DNA]</scope>
</reference>
<accession>A0A7T8GNT0</accession>
<evidence type="ECO:0000313" key="1">
    <source>
        <dbReference type="EMBL" id="QQP34710.1"/>
    </source>
</evidence>
<protein>
    <submittedName>
        <fullName evidence="1">Uncharacterized protein</fullName>
    </submittedName>
</protein>
<proteinExistence type="predicted"/>
<dbReference type="Proteomes" id="UP000595437">
    <property type="component" value="Chromosome 17"/>
</dbReference>
<keyword evidence="2" id="KW-1185">Reference proteome</keyword>